<dbReference type="KEGG" id="psez:HME7025_00405"/>
<dbReference type="GO" id="GO:0005829">
    <property type="term" value="C:cytosol"/>
    <property type="evidence" value="ECO:0007669"/>
    <property type="project" value="TreeGrafter"/>
</dbReference>
<dbReference type="SUPFAM" id="SSF52218">
    <property type="entry name" value="Flavoproteins"/>
    <property type="match status" value="1"/>
</dbReference>
<accession>A0A2S2DSE7</accession>
<dbReference type="RefSeq" id="WP_109322041.1">
    <property type="nucleotide sequence ID" value="NZ_CP029346.1"/>
</dbReference>
<dbReference type="Gene3D" id="3.40.50.360">
    <property type="match status" value="1"/>
</dbReference>
<evidence type="ECO:0000313" key="3">
    <source>
        <dbReference type="Proteomes" id="UP000245468"/>
    </source>
</evidence>
<dbReference type="InterPro" id="IPR029039">
    <property type="entry name" value="Flavoprotein-like_sf"/>
</dbReference>
<dbReference type="InterPro" id="IPR005025">
    <property type="entry name" value="FMN_Rdtase-like_dom"/>
</dbReference>
<reference evidence="3" key="1">
    <citation type="submission" date="2018-05" db="EMBL/GenBank/DDBJ databases">
        <title>Pseudarcicella sp. HME7025 Genome sequencing and assembly.</title>
        <authorList>
            <person name="Kim H."/>
            <person name="Kang H."/>
            <person name="Joh K."/>
        </authorList>
    </citation>
    <scope>NUCLEOTIDE SEQUENCE [LARGE SCALE GENOMIC DNA]</scope>
    <source>
        <strain evidence="3">HME7025</strain>
    </source>
</reference>
<dbReference type="InterPro" id="IPR050712">
    <property type="entry name" value="NAD(P)H-dep_reductase"/>
</dbReference>
<dbReference type="Pfam" id="PF03358">
    <property type="entry name" value="FMN_red"/>
    <property type="match status" value="1"/>
</dbReference>
<dbReference type="PANTHER" id="PTHR30543:SF21">
    <property type="entry name" value="NAD(P)H-DEPENDENT FMN REDUCTASE LOT6"/>
    <property type="match status" value="1"/>
</dbReference>
<organism evidence="2 3">
    <name type="scientific">Aquirufa nivalisilvae</name>
    <dbReference type="NCBI Taxonomy" id="2516557"/>
    <lineage>
        <taxon>Bacteria</taxon>
        <taxon>Pseudomonadati</taxon>
        <taxon>Bacteroidota</taxon>
        <taxon>Cytophagia</taxon>
        <taxon>Cytophagales</taxon>
        <taxon>Flectobacillaceae</taxon>
        <taxon>Aquirufa</taxon>
    </lineage>
</organism>
<evidence type="ECO:0000313" key="2">
    <source>
        <dbReference type="EMBL" id="AWL08278.1"/>
    </source>
</evidence>
<evidence type="ECO:0000259" key="1">
    <source>
        <dbReference type="Pfam" id="PF03358"/>
    </source>
</evidence>
<feature type="domain" description="NADPH-dependent FMN reductase-like" evidence="1">
    <location>
        <begin position="4"/>
        <end position="130"/>
    </location>
</feature>
<name>A0A2S2DSE7_9BACT</name>
<dbReference type="GO" id="GO:0016491">
    <property type="term" value="F:oxidoreductase activity"/>
    <property type="evidence" value="ECO:0007669"/>
    <property type="project" value="InterPro"/>
</dbReference>
<dbReference type="PANTHER" id="PTHR30543">
    <property type="entry name" value="CHROMATE REDUCTASE"/>
    <property type="match status" value="1"/>
</dbReference>
<keyword evidence="3" id="KW-1185">Reference proteome</keyword>
<dbReference type="AlphaFoldDB" id="A0A2S2DSE7"/>
<protein>
    <recommendedName>
        <fullName evidence="1">NADPH-dependent FMN reductase-like domain-containing protein</fullName>
    </recommendedName>
</protein>
<gene>
    <name evidence="2" type="ORF">HME7025_00405</name>
</gene>
<proteinExistence type="predicted"/>
<dbReference type="OrthoDB" id="9812295at2"/>
<dbReference type="EMBL" id="CP029346">
    <property type="protein sequence ID" value="AWL08278.1"/>
    <property type="molecule type" value="Genomic_DNA"/>
</dbReference>
<sequence length="174" mass="19030">MKKKILAIVGSASENSSNLKLVQHISNLISDEVEIEIFDQLAQLPHFNSEQSQDNPPALITKIRQAILAADGILISSPEYVFSIPSGLKNLLEWCVATTVFTQKPACLITASASGKMGHEELKFIMKTLDAKISENTCLLISGVKGKLDADGKPLDEDLTVALLNLIRHFEMEL</sequence>
<dbReference type="GO" id="GO:0010181">
    <property type="term" value="F:FMN binding"/>
    <property type="evidence" value="ECO:0007669"/>
    <property type="project" value="TreeGrafter"/>
</dbReference>
<dbReference type="Proteomes" id="UP000245468">
    <property type="component" value="Chromosome"/>
</dbReference>